<keyword evidence="2 3" id="KW-0143">Chaperone</keyword>
<dbReference type="PANTHER" id="PTHR21237:SF23">
    <property type="entry name" value="GRPE PROTEIN HOMOLOG, MITOCHONDRIAL"/>
    <property type="match status" value="1"/>
</dbReference>
<evidence type="ECO:0000256" key="1">
    <source>
        <dbReference type="ARBA" id="ARBA00009054"/>
    </source>
</evidence>
<dbReference type="PANTHER" id="PTHR21237">
    <property type="entry name" value="GRPE PROTEIN"/>
    <property type="match status" value="1"/>
</dbReference>
<evidence type="ECO:0000256" key="3">
    <source>
        <dbReference type="HAMAP-Rule" id="MF_01151"/>
    </source>
</evidence>
<dbReference type="SUPFAM" id="SSF51064">
    <property type="entry name" value="Head domain of nucleotide exchange factor GrpE"/>
    <property type="match status" value="1"/>
</dbReference>
<dbReference type="Pfam" id="PF01025">
    <property type="entry name" value="GrpE"/>
    <property type="match status" value="1"/>
</dbReference>
<dbReference type="InterPro" id="IPR009012">
    <property type="entry name" value="GrpE_head"/>
</dbReference>
<dbReference type="HAMAP" id="MF_01151">
    <property type="entry name" value="GrpE"/>
    <property type="match status" value="1"/>
</dbReference>
<comment type="similarity">
    <text evidence="1 3 5">Belongs to the GrpE family.</text>
</comment>
<dbReference type="SUPFAM" id="SSF58014">
    <property type="entry name" value="Coiled-coil domain of nucleotide exchange factor GrpE"/>
    <property type="match status" value="1"/>
</dbReference>
<dbReference type="NCBIfam" id="NF010738">
    <property type="entry name" value="PRK14140.1"/>
    <property type="match status" value="1"/>
</dbReference>
<evidence type="ECO:0000256" key="4">
    <source>
        <dbReference type="RuleBase" id="RU000639"/>
    </source>
</evidence>
<dbReference type="InterPro" id="IPR000740">
    <property type="entry name" value="GrpE"/>
</dbReference>
<proteinExistence type="inferred from homology"/>
<dbReference type="CDD" id="cd00446">
    <property type="entry name" value="GrpE"/>
    <property type="match status" value="1"/>
</dbReference>
<reference evidence="7 8" key="1">
    <citation type="submission" date="2024-03" db="EMBL/GenBank/DDBJ databases">
        <title>Sulfurimonas sp. HSL3-1.</title>
        <authorList>
            <person name="Wang S."/>
        </authorList>
    </citation>
    <scope>NUCLEOTIDE SEQUENCE [LARGE SCALE GENOMIC DNA]</scope>
    <source>
        <strain evidence="7 8">HSL3-1</strain>
    </source>
</reference>
<keyword evidence="3 4" id="KW-0346">Stress response</keyword>
<dbReference type="Gene3D" id="3.90.20.20">
    <property type="match status" value="1"/>
</dbReference>
<dbReference type="EMBL" id="CP147920">
    <property type="protein sequence ID" value="XAU14320.1"/>
    <property type="molecule type" value="Genomic_DNA"/>
</dbReference>
<dbReference type="Gene3D" id="2.30.22.10">
    <property type="entry name" value="Head domain of nucleotide exchange factor GrpE"/>
    <property type="match status" value="1"/>
</dbReference>
<feature type="coiled-coil region" evidence="6">
    <location>
        <begin position="29"/>
        <end position="63"/>
    </location>
</feature>
<keyword evidence="6" id="KW-0175">Coiled coil</keyword>
<dbReference type="PROSITE" id="PS01071">
    <property type="entry name" value="GRPE"/>
    <property type="match status" value="1"/>
</dbReference>
<accession>A0ABZ3H9C0</accession>
<gene>
    <name evidence="3 7" type="primary">grpE</name>
    <name evidence="7" type="ORF">WCY31_08620</name>
</gene>
<dbReference type="PRINTS" id="PR00773">
    <property type="entry name" value="GRPEPROTEIN"/>
</dbReference>
<evidence type="ECO:0000256" key="6">
    <source>
        <dbReference type="SAM" id="Coils"/>
    </source>
</evidence>
<keyword evidence="3" id="KW-0963">Cytoplasm</keyword>
<protein>
    <recommendedName>
        <fullName evidence="3 4">Protein GrpE</fullName>
    </recommendedName>
    <alternativeName>
        <fullName evidence="3">HSP-70 cofactor</fullName>
    </alternativeName>
</protein>
<dbReference type="RefSeq" id="WP_345969397.1">
    <property type="nucleotide sequence ID" value="NZ_CP147920.1"/>
</dbReference>
<name>A0ABZ3H9C0_9BACT</name>
<dbReference type="InterPro" id="IPR013805">
    <property type="entry name" value="GrpE_CC"/>
</dbReference>
<comment type="subunit">
    <text evidence="3">Homodimer.</text>
</comment>
<evidence type="ECO:0000313" key="8">
    <source>
        <dbReference type="Proteomes" id="UP001447842"/>
    </source>
</evidence>
<dbReference type="Proteomes" id="UP001447842">
    <property type="component" value="Chromosome"/>
</dbReference>
<evidence type="ECO:0000256" key="2">
    <source>
        <dbReference type="ARBA" id="ARBA00023186"/>
    </source>
</evidence>
<evidence type="ECO:0000313" key="7">
    <source>
        <dbReference type="EMBL" id="XAU14320.1"/>
    </source>
</evidence>
<comment type="subcellular location">
    <subcellularLocation>
        <location evidence="3">Cytoplasm</location>
    </subcellularLocation>
</comment>
<evidence type="ECO:0000256" key="5">
    <source>
        <dbReference type="RuleBase" id="RU004478"/>
    </source>
</evidence>
<sequence>MSQEENKPNNEETLPNDEEMIEEMVSEEAEEVGSDLERVQMELDQLKDKYTRVHADFDNIKKRLEREKYQALEYAQEKFAKDLIPVVDSLEMAVKAADAEGMEAAELLAKVKEGVELTMKQFLSALEKHGITAVGEEEPFDPNVHHAVQQVDSPEHESGEIVSTFQKGYKYKERTLRDAMVVIAN</sequence>
<organism evidence="7 8">
    <name type="scientific">Sulfurimonas diazotrophicus</name>
    <dbReference type="NCBI Taxonomy" id="3131939"/>
    <lineage>
        <taxon>Bacteria</taxon>
        <taxon>Pseudomonadati</taxon>
        <taxon>Campylobacterota</taxon>
        <taxon>Epsilonproteobacteria</taxon>
        <taxon>Campylobacterales</taxon>
        <taxon>Sulfurimonadaceae</taxon>
        <taxon>Sulfurimonas</taxon>
    </lineage>
</organism>
<dbReference type="NCBIfam" id="NF010747">
    <property type="entry name" value="PRK14149.1"/>
    <property type="match status" value="1"/>
</dbReference>
<keyword evidence="8" id="KW-1185">Reference proteome</keyword>
<comment type="function">
    <text evidence="3 4">Participates actively in the response to hyperosmotic and heat shock by preventing the aggregation of stress-denatured proteins, in association with DnaK and GrpE. It is the nucleotide exchange factor for DnaK and may function as a thermosensor. Unfolded proteins bind initially to DnaJ; upon interaction with the DnaJ-bound protein, DnaK hydrolyzes its bound ATP, resulting in the formation of a stable complex. GrpE releases ADP from DnaK; ATP binding to DnaK triggers the release of the substrate protein, thus completing the reaction cycle. Several rounds of ATP-dependent interactions between DnaJ, DnaK and GrpE are required for fully efficient folding.</text>
</comment>